<reference evidence="1 2" key="1">
    <citation type="journal article" date="2016" name="Nat. Commun.">
        <title>Thousands of microbial genomes shed light on interconnected biogeochemical processes in an aquifer system.</title>
        <authorList>
            <person name="Anantharaman K."/>
            <person name="Brown C.T."/>
            <person name="Hug L.A."/>
            <person name="Sharon I."/>
            <person name="Castelle C.J."/>
            <person name="Probst A.J."/>
            <person name="Thomas B.C."/>
            <person name="Singh A."/>
            <person name="Wilkins M.J."/>
            <person name="Karaoz U."/>
            <person name="Brodie E.L."/>
            <person name="Williams K.H."/>
            <person name="Hubbard S.S."/>
            <person name="Banfield J.F."/>
        </authorList>
    </citation>
    <scope>NUCLEOTIDE SEQUENCE [LARGE SCALE GENOMIC DNA]</scope>
</reference>
<protein>
    <recommendedName>
        <fullName evidence="3">DUF2283 domain-containing protein</fullName>
    </recommendedName>
</protein>
<dbReference type="Pfam" id="PF10049">
    <property type="entry name" value="DUF2283"/>
    <property type="match status" value="1"/>
</dbReference>
<dbReference type="EMBL" id="MFKN01000036">
    <property type="protein sequence ID" value="OGG39955.1"/>
    <property type="molecule type" value="Genomic_DNA"/>
</dbReference>
<name>A0A1F6BSN5_9BACT</name>
<dbReference type="AlphaFoldDB" id="A0A1F6BSN5"/>
<gene>
    <name evidence="1" type="ORF">A2118_01250</name>
</gene>
<dbReference type="Proteomes" id="UP000179014">
    <property type="component" value="Unassembled WGS sequence"/>
</dbReference>
<dbReference type="STRING" id="1798474.A2118_01250"/>
<accession>A0A1F6BSN5</accession>
<evidence type="ECO:0000313" key="2">
    <source>
        <dbReference type="Proteomes" id="UP000179014"/>
    </source>
</evidence>
<dbReference type="PANTHER" id="PTHR37029:SF1">
    <property type="entry name" value="SSR1768 PROTEIN"/>
    <property type="match status" value="1"/>
</dbReference>
<dbReference type="PANTHER" id="PTHR37029">
    <property type="entry name" value="SSR1768 PROTEIN"/>
    <property type="match status" value="1"/>
</dbReference>
<proteinExistence type="predicted"/>
<organism evidence="1 2">
    <name type="scientific">Candidatus Kaiserbacteria bacterium GWA2_50_9</name>
    <dbReference type="NCBI Taxonomy" id="1798474"/>
    <lineage>
        <taxon>Bacteria</taxon>
        <taxon>Candidatus Kaiseribacteriota</taxon>
    </lineage>
</organism>
<comment type="caution">
    <text evidence="1">The sequence shown here is derived from an EMBL/GenBank/DDBJ whole genome shotgun (WGS) entry which is preliminary data.</text>
</comment>
<evidence type="ECO:0000313" key="1">
    <source>
        <dbReference type="EMBL" id="OGG39955.1"/>
    </source>
</evidence>
<dbReference type="InterPro" id="IPR019270">
    <property type="entry name" value="DUF2283"/>
</dbReference>
<evidence type="ECO:0008006" key="3">
    <source>
        <dbReference type="Google" id="ProtNLM"/>
    </source>
</evidence>
<sequence length="78" mass="8537">MKITYDKIANAAYMTLRKGKVAKTVEMSESVIVDLDKKGNILGIEMLDASKQFPRESLARSIISGIPIEIISRTPVAA</sequence>